<name>D2PID0_SACI9</name>
<evidence type="ECO:0000313" key="2">
    <source>
        <dbReference type="Proteomes" id="UP000001404"/>
    </source>
</evidence>
<dbReference type="EMBL" id="CP001731">
    <property type="protein sequence ID" value="ADB86624.1"/>
    <property type="molecule type" value="Genomic_DNA"/>
</dbReference>
<dbReference type="Proteomes" id="UP000001404">
    <property type="component" value="Chromosome"/>
</dbReference>
<accession>D2PID0</accession>
<gene>
    <name evidence="1" type="ordered locus">LD85_0920</name>
</gene>
<dbReference type="AlphaFoldDB" id="D2PID0"/>
<protein>
    <submittedName>
        <fullName evidence="1">Uncharacterized protein</fullName>
    </submittedName>
</protein>
<dbReference type="HOGENOM" id="CLU_3245517_0_0_2"/>
<dbReference type="KEGG" id="sii:LD85_0920"/>
<reference evidence="2" key="1">
    <citation type="journal article" date="2009" name="Proc. Natl. Acad. Sci. U.S.A.">
        <title>Biogeography of the Sulfolobus islandicus pan-genome.</title>
        <authorList>
            <person name="Reno M.L."/>
            <person name="Held N.L."/>
            <person name="Fields C.J."/>
            <person name="Burke P.V."/>
            <person name="Whitaker R.J."/>
        </authorList>
    </citation>
    <scope>NUCLEOTIDE SEQUENCE [LARGE SCALE GENOMIC DNA]</scope>
    <source>
        <strain evidence="2">L.D.8.5 / Lassen #2</strain>
    </source>
</reference>
<evidence type="ECO:0000313" key="1">
    <source>
        <dbReference type="EMBL" id="ADB86624.1"/>
    </source>
</evidence>
<organism evidence="1 2">
    <name type="scientific">Saccharolobus islandicus (strain L.D.8.5 / Lassen #2)</name>
    <name type="common">Sulfolobus islandicus</name>
    <dbReference type="NCBI Taxonomy" id="425944"/>
    <lineage>
        <taxon>Archaea</taxon>
        <taxon>Thermoproteota</taxon>
        <taxon>Thermoprotei</taxon>
        <taxon>Sulfolobales</taxon>
        <taxon>Sulfolobaceae</taxon>
        <taxon>Saccharolobus</taxon>
    </lineage>
</organism>
<sequence length="42" mass="5178">MLKLFHLDSQHSLWDIFYLINNKNQSQKYTYLGDLIEYQRLS</sequence>
<proteinExistence type="predicted"/>